<proteinExistence type="predicted"/>
<evidence type="ECO:0000313" key="2">
    <source>
        <dbReference type="EMBL" id="RVU88119.1"/>
    </source>
</evidence>
<sequence length="134" mass="15375">MKLRGFINICLAFLVLISNTGFAINVHYCGEVVAAVTVEHVEKQSDSDCCENKVQIQDSCCKDKKVEIKKTTSENVLIKSFQLKIPSFVVLESFKLILKRYKVDLIKKDNLLAYYCDTHAPPLYRLYSRLVFYA</sequence>
<evidence type="ECO:0000256" key="1">
    <source>
        <dbReference type="SAM" id="SignalP"/>
    </source>
</evidence>
<dbReference type="Pfam" id="PF26622">
    <property type="entry name" value="DUF8199"/>
    <property type="match status" value="1"/>
</dbReference>
<protein>
    <recommendedName>
        <fullName evidence="3">Secreted protein</fullName>
    </recommendedName>
</protein>
<dbReference type="AlphaFoldDB" id="A0AA94JR18"/>
<dbReference type="RefSeq" id="WP_127822046.1">
    <property type="nucleotide sequence ID" value="NZ_RWGX02000016.1"/>
</dbReference>
<dbReference type="InterPro" id="IPR058512">
    <property type="entry name" value="DUF8199"/>
</dbReference>
<dbReference type="NCBIfam" id="NF047658">
    <property type="entry name" value="HYC_CC_PP"/>
    <property type="match status" value="1"/>
</dbReference>
<evidence type="ECO:0008006" key="3">
    <source>
        <dbReference type="Google" id="ProtNLM"/>
    </source>
</evidence>
<dbReference type="InterPro" id="IPR058060">
    <property type="entry name" value="HYC_CC_PP"/>
</dbReference>
<accession>A0AA94JR18</accession>
<dbReference type="EMBL" id="RWGX01000004">
    <property type="protein sequence ID" value="RVU88119.1"/>
    <property type="molecule type" value="Genomic_DNA"/>
</dbReference>
<name>A0AA94JR18_9FLAO</name>
<comment type="caution">
    <text evidence="2">The sequence shown here is derived from an EMBL/GenBank/DDBJ whole genome shotgun (WGS) entry which is preliminary data.</text>
</comment>
<reference evidence="2" key="1">
    <citation type="submission" date="2018-12" db="EMBL/GenBank/DDBJ databases">
        <title>Draft genome sequence of Flaovobacterium columnare BGFS27 isolated from channel catfish in Alabama.</title>
        <authorList>
            <person name="Cai W."/>
            <person name="Arias C."/>
        </authorList>
    </citation>
    <scope>NUCLEOTIDE SEQUENCE [LARGE SCALE GENOMIC DNA]</scope>
    <source>
        <strain evidence="2">BGFS27</strain>
    </source>
</reference>
<feature type="chain" id="PRO_5043279375" description="Secreted protein" evidence="1">
    <location>
        <begin position="24"/>
        <end position="134"/>
    </location>
</feature>
<keyword evidence="1" id="KW-0732">Signal</keyword>
<gene>
    <name evidence="2" type="ORF">EJB19_07905</name>
</gene>
<feature type="signal peptide" evidence="1">
    <location>
        <begin position="1"/>
        <end position="23"/>
    </location>
</feature>
<organism evidence="2">
    <name type="scientific">Flavobacterium columnare</name>
    <dbReference type="NCBI Taxonomy" id="996"/>
    <lineage>
        <taxon>Bacteria</taxon>
        <taxon>Pseudomonadati</taxon>
        <taxon>Bacteroidota</taxon>
        <taxon>Flavobacteriia</taxon>
        <taxon>Flavobacteriales</taxon>
        <taxon>Flavobacteriaceae</taxon>
        <taxon>Flavobacterium</taxon>
    </lineage>
</organism>